<dbReference type="Pfam" id="PF24162">
    <property type="entry name" value="RUS6_N"/>
    <property type="match status" value="1"/>
</dbReference>
<accession>A0AAW2UYN9</accession>
<feature type="domain" description="Protein root UVB sensitive 6 N-terminal" evidence="1">
    <location>
        <begin position="14"/>
        <end position="39"/>
    </location>
</feature>
<gene>
    <name evidence="2" type="ORF">Slati_3242500</name>
</gene>
<name>A0AAW2UYN9_9LAMI</name>
<sequence>MKLKHSSNSASQTLTSSDTRMLVRETLRISANLASAPPPSGMWRLRTGLCSKIPASVGLWRVSFSIRA</sequence>
<dbReference type="EMBL" id="JACGWN010000011">
    <property type="protein sequence ID" value="KAL0422196.1"/>
    <property type="molecule type" value="Genomic_DNA"/>
</dbReference>
<evidence type="ECO:0000259" key="1">
    <source>
        <dbReference type="Pfam" id="PF24162"/>
    </source>
</evidence>
<comment type="caution">
    <text evidence="2">The sequence shown here is derived from an EMBL/GenBank/DDBJ whole genome shotgun (WGS) entry which is preliminary data.</text>
</comment>
<dbReference type="InterPro" id="IPR057404">
    <property type="entry name" value="RUS6_N"/>
</dbReference>
<proteinExistence type="predicted"/>
<protein>
    <recommendedName>
        <fullName evidence="1">Protein root UVB sensitive 6 N-terminal domain-containing protein</fullName>
    </recommendedName>
</protein>
<evidence type="ECO:0000313" key="2">
    <source>
        <dbReference type="EMBL" id="KAL0422196.1"/>
    </source>
</evidence>
<reference evidence="2" key="2">
    <citation type="journal article" date="2024" name="Plant">
        <title>Genomic evolution and insights into agronomic trait innovations of Sesamum species.</title>
        <authorList>
            <person name="Miao H."/>
            <person name="Wang L."/>
            <person name="Qu L."/>
            <person name="Liu H."/>
            <person name="Sun Y."/>
            <person name="Le M."/>
            <person name="Wang Q."/>
            <person name="Wei S."/>
            <person name="Zheng Y."/>
            <person name="Lin W."/>
            <person name="Duan Y."/>
            <person name="Cao H."/>
            <person name="Xiong S."/>
            <person name="Wang X."/>
            <person name="Wei L."/>
            <person name="Li C."/>
            <person name="Ma Q."/>
            <person name="Ju M."/>
            <person name="Zhao R."/>
            <person name="Li G."/>
            <person name="Mu C."/>
            <person name="Tian Q."/>
            <person name="Mei H."/>
            <person name="Zhang T."/>
            <person name="Gao T."/>
            <person name="Zhang H."/>
        </authorList>
    </citation>
    <scope>NUCLEOTIDE SEQUENCE</scope>
    <source>
        <strain evidence="2">KEN1</strain>
    </source>
</reference>
<organism evidence="2">
    <name type="scientific">Sesamum latifolium</name>
    <dbReference type="NCBI Taxonomy" id="2727402"/>
    <lineage>
        <taxon>Eukaryota</taxon>
        <taxon>Viridiplantae</taxon>
        <taxon>Streptophyta</taxon>
        <taxon>Embryophyta</taxon>
        <taxon>Tracheophyta</taxon>
        <taxon>Spermatophyta</taxon>
        <taxon>Magnoliopsida</taxon>
        <taxon>eudicotyledons</taxon>
        <taxon>Gunneridae</taxon>
        <taxon>Pentapetalae</taxon>
        <taxon>asterids</taxon>
        <taxon>lamiids</taxon>
        <taxon>Lamiales</taxon>
        <taxon>Pedaliaceae</taxon>
        <taxon>Sesamum</taxon>
    </lineage>
</organism>
<dbReference type="AlphaFoldDB" id="A0AAW2UYN9"/>
<reference evidence="2" key="1">
    <citation type="submission" date="2020-06" db="EMBL/GenBank/DDBJ databases">
        <authorList>
            <person name="Li T."/>
            <person name="Hu X."/>
            <person name="Zhang T."/>
            <person name="Song X."/>
            <person name="Zhang H."/>
            <person name="Dai N."/>
            <person name="Sheng W."/>
            <person name="Hou X."/>
            <person name="Wei L."/>
        </authorList>
    </citation>
    <scope>NUCLEOTIDE SEQUENCE</scope>
    <source>
        <strain evidence="2">KEN1</strain>
        <tissue evidence="2">Leaf</tissue>
    </source>
</reference>